<evidence type="ECO:0000259" key="6">
    <source>
        <dbReference type="PROSITE" id="PS51935"/>
    </source>
</evidence>
<evidence type="ECO:0000256" key="3">
    <source>
        <dbReference type="ARBA" id="ARBA00022729"/>
    </source>
</evidence>
<feature type="domain" description="NlpC/P60" evidence="6">
    <location>
        <begin position="80"/>
        <end position="202"/>
    </location>
</feature>
<protein>
    <submittedName>
        <fullName evidence="7">Lipoprotein Spr</fullName>
    </submittedName>
</protein>
<dbReference type="RefSeq" id="WP_093324216.1">
    <property type="nucleotide sequence ID" value="NZ_FOAF01000002.1"/>
</dbReference>
<dbReference type="OrthoDB" id="9807055at2"/>
<dbReference type="PANTHER" id="PTHR47360:SF1">
    <property type="entry name" value="ENDOPEPTIDASE NLPC-RELATED"/>
    <property type="match status" value="1"/>
</dbReference>
<name>A0A1H7PS33_OLID1</name>
<reference evidence="8" key="1">
    <citation type="submission" date="2016-10" db="EMBL/GenBank/DDBJ databases">
        <authorList>
            <person name="Varghese N."/>
            <person name="Submissions S."/>
        </authorList>
    </citation>
    <scope>NUCLEOTIDE SEQUENCE [LARGE SCALE GENOMIC DNA]</scope>
    <source>
        <strain evidence="8">DSM 18733</strain>
    </source>
</reference>
<keyword evidence="4" id="KW-0378">Hydrolase</keyword>
<evidence type="ECO:0000256" key="2">
    <source>
        <dbReference type="ARBA" id="ARBA00022670"/>
    </source>
</evidence>
<dbReference type="InterPro" id="IPR000064">
    <property type="entry name" value="NLP_P60_dom"/>
</dbReference>
<keyword evidence="2" id="KW-0645">Protease</keyword>
<keyword evidence="8" id="KW-1185">Reference proteome</keyword>
<dbReference type="InterPro" id="IPR038765">
    <property type="entry name" value="Papain-like_cys_pep_sf"/>
</dbReference>
<dbReference type="Proteomes" id="UP000199421">
    <property type="component" value="Unassembled WGS sequence"/>
</dbReference>
<dbReference type="STRING" id="407022.SAMN05661044_02323"/>
<dbReference type="EMBL" id="FOAF01000002">
    <property type="protein sequence ID" value="SEL38065.1"/>
    <property type="molecule type" value="Genomic_DNA"/>
</dbReference>
<evidence type="ECO:0000313" key="8">
    <source>
        <dbReference type="Proteomes" id="UP000199421"/>
    </source>
</evidence>
<organism evidence="7 8">
    <name type="scientific">Olivibacter domesticus</name>
    <name type="common">Pseudosphingobacterium domesticum</name>
    <dbReference type="NCBI Taxonomy" id="407022"/>
    <lineage>
        <taxon>Bacteria</taxon>
        <taxon>Pseudomonadati</taxon>
        <taxon>Bacteroidota</taxon>
        <taxon>Sphingobacteriia</taxon>
        <taxon>Sphingobacteriales</taxon>
        <taxon>Sphingobacteriaceae</taxon>
        <taxon>Olivibacter</taxon>
    </lineage>
</organism>
<dbReference type="SUPFAM" id="SSF54001">
    <property type="entry name" value="Cysteine proteinases"/>
    <property type="match status" value="1"/>
</dbReference>
<evidence type="ECO:0000256" key="4">
    <source>
        <dbReference type="ARBA" id="ARBA00022801"/>
    </source>
</evidence>
<gene>
    <name evidence="7" type="ORF">SAMN05661044_02323</name>
</gene>
<sequence>MKRYIKIVSFLPLLTLFLFCSCLSKRNPSAPILRSERHSKYNNKSKNVILTDASQFSGGYERSGNLIQDYANLLGVKTNDLENIHLYELINEWMGTPYAYGGLSKKGIDCSGFASIVISEVYGKKLPRSSEDQADVVKRKYEKQLKEGDLLFFSFGSSRINHVGIYLHNNKFAHASTSKGVIISDLKDTWYYKFFRRGGTVK</sequence>
<dbReference type="InterPro" id="IPR052062">
    <property type="entry name" value="Murein_DD/LD_carboxypeptidase"/>
</dbReference>
<dbReference type="Gene3D" id="3.90.1720.10">
    <property type="entry name" value="endopeptidase domain like (from Nostoc punctiforme)"/>
    <property type="match status" value="1"/>
</dbReference>
<dbReference type="GO" id="GO:0008234">
    <property type="term" value="F:cysteine-type peptidase activity"/>
    <property type="evidence" value="ECO:0007669"/>
    <property type="project" value="UniProtKB-KW"/>
</dbReference>
<dbReference type="PANTHER" id="PTHR47360">
    <property type="entry name" value="MUREIN DD-ENDOPEPTIDASE MEPS/MUREIN LD-CARBOXYPEPTIDASE"/>
    <property type="match status" value="1"/>
</dbReference>
<proteinExistence type="inferred from homology"/>
<dbReference type="PROSITE" id="PS51257">
    <property type="entry name" value="PROKAR_LIPOPROTEIN"/>
    <property type="match status" value="1"/>
</dbReference>
<keyword evidence="3" id="KW-0732">Signal</keyword>
<evidence type="ECO:0000313" key="7">
    <source>
        <dbReference type="EMBL" id="SEL38065.1"/>
    </source>
</evidence>
<evidence type="ECO:0000256" key="5">
    <source>
        <dbReference type="ARBA" id="ARBA00022807"/>
    </source>
</evidence>
<dbReference type="PROSITE" id="PS51935">
    <property type="entry name" value="NLPC_P60"/>
    <property type="match status" value="1"/>
</dbReference>
<evidence type="ECO:0000256" key="1">
    <source>
        <dbReference type="ARBA" id="ARBA00007074"/>
    </source>
</evidence>
<dbReference type="AlphaFoldDB" id="A0A1H7PS33"/>
<dbReference type="GO" id="GO:0006508">
    <property type="term" value="P:proteolysis"/>
    <property type="evidence" value="ECO:0007669"/>
    <property type="project" value="UniProtKB-KW"/>
</dbReference>
<keyword evidence="5" id="KW-0788">Thiol protease</keyword>
<dbReference type="Pfam" id="PF00877">
    <property type="entry name" value="NLPC_P60"/>
    <property type="match status" value="1"/>
</dbReference>
<keyword evidence="7" id="KW-0449">Lipoprotein</keyword>
<accession>A0A1H7PS33</accession>
<comment type="similarity">
    <text evidence="1">Belongs to the peptidase C40 family.</text>
</comment>